<evidence type="ECO:0000313" key="1">
    <source>
        <dbReference type="EMBL" id="GAU07807.1"/>
    </source>
</evidence>
<gene>
    <name evidence="1" type="ORF">DPF_0506</name>
</gene>
<dbReference type="EMBL" id="BDFE01000007">
    <property type="protein sequence ID" value="GAU07807.1"/>
    <property type="molecule type" value="Genomic_DNA"/>
</dbReference>
<comment type="caution">
    <text evidence="1">The sequence shown here is derived from an EMBL/GenBank/DDBJ whole genome shotgun (WGS) entry which is preliminary data.</text>
</comment>
<accession>A0A194ACE6</accession>
<dbReference type="Proteomes" id="UP000095200">
    <property type="component" value="Unassembled WGS sequence"/>
</dbReference>
<protein>
    <submittedName>
        <fullName evidence="1">Uncharacterized protein</fullName>
    </submittedName>
</protein>
<dbReference type="AlphaFoldDB" id="A0A194ACE6"/>
<evidence type="ECO:0000313" key="2">
    <source>
        <dbReference type="Proteomes" id="UP000095200"/>
    </source>
</evidence>
<proteinExistence type="predicted"/>
<reference evidence="2" key="1">
    <citation type="submission" date="2016-06" db="EMBL/GenBank/DDBJ databases">
        <title>Draft genome sequence of Desulfoplanes formicivorans strain Pf12B.</title>
        <authorList>
            <person name="Watanabe M."/>
            <person name="Kojima H."/>
            <person name="Fukui M."/>
        </authorList>
    </citation>
    <scope>NUCLEOTIDE SEQUENCE [LARGE SCALE GENOMIC DNA]</scope>
    <source>
        <strain evidence="2">Pf12B</strain>
    </source>
</reference>
<dbReference type="STRING" id="1592317.DPF_0506"/>
<keyword evidence="2" id="KW-1185">Reference proteome</keyword>
<organism evidence="1 2">
    <name type="scientific">Desulfoplanes formicivorans</name>
    <dbReference type="NCBI Taxonomy" id="1592317"/>
    <lineage>
        <taxon>Bacteria</taxon>
        <taxon>Pseudomonadati</taxon>
        <taxon>Thermodesulfobacteriota</taxon>
        <taxon>Desulfovibrionia</taxon>
        <taxon>Desulfovibrionales</taxon>
        <taxon>Desulfoplanaceae</taxon>
        <taxon>Desulfoplanes</taxon>
    </lineage>
</organism>
<name>A0A194ACE6_9BACT</name>
<sequence length="126" mass="14299">MTLSPYLFGLWKFPDRGEGCRPWLGGNIDPWDVAPLPAQEKGKALGKVWSKRRMIQVKNPGDAPIAMAVLSGPQGCFEASASLRVLGIRPWATWWLLPESGVHKRWYGQQERLIFETRKVPDIKTR</sequence>